<feature type="transmembrane region" description="Helical" evidence="2">
    <location>
        <begin position="907"/>
        <end position="932"/>
    </location>
</feature>
<dbReference type="Gene3D" id="1.20.1640.10">
    <property type="entry name" value="Multidrug efflux transporter AcrB transmembrane domain"/>
    <property type="match status" value="2"/>
</dbReference>
<dbReference type="SUPFAM" id="SSF82693">
    <property type="entry name" value="Multidrug efflux transporter AcrB pore domain, PN1, PN2, PC1 and PC2 subdomains"/>
    <property type="match status" value="4"/>
</dbReference>
<feature type="transmembrane region" description="Helical" evidence="2">
    <location>
        <begin position="432"/>
        <end position="458"/>
    </location>
</feature>
<keyword evidence="2" id="KW-1133">Transmembrane helix</keyword>
<feature type="transmembrane region" description="Helical" evidence="2">
    <location>
        <begin position="361"/>
        <end position="382"/>
    </location>
</feature>
<dbReference type="Gene3D" id="3.30.70.1430">
    <property type="entry name" value="Multidrug efflux transporter AcrB pore domain"/>
    <property type="match status" value="2"/>
</dbReference>
<evidence type="ECO:0000256" key="2">
    <source>
        <dbReference type="SAM" id="Phobius"/>
    </source>
</evidence>
<dbReference type="InterPro" id="IPR027463">
    <property type="entry name" value="AcrB_DN_DC_subdom"/>
</dbReference>
<feature type="transmembrane region" description="Helical" evidence="2">
    <location>
        <begin position="881"/>
        <end position="901"/>
    </location>
</feature>
<dbReference type="EMBL" id="JBHFNR010000017">
    <property type="protein sequence ID" value="MFB2891770.1"/>
    <property type="molecule type" value="Genomic_DNA"/>
</dbReference>
<reference evidence="3 4" key="1">
    <citation type="submission" date="2024-09" db="EMBL/GenBank/DDBJ databases">
        <title>Floridaenema gen nov. (Aerosakkonemataceae, Aerosakkonematales ord. nov., Cyanobacteria) from benthic tropical and subtropical fresh waters, with the description of four new species.</title>
        <authorList>
            <person name="Moretto J.A."/>
            <person name="Berthold D.E."/>
            <person name="Lefler F.W."/>
            <person name="Huang I.-S."/>
            <person name="Laughinghouse H. IV."/>
        </authorList>
    </citation>
    <scope>NUCLEOTIDE SEQUENCE [LARGE SCALE GENOMIC DNA]</scope>
    <source>
        <strain evidence="3 4">BLCC-F50</strain>
    </source>
</reference>
<dbReference type="Pfam" id="PF00873">
    <property type="entry name" value="ACR_tran"/>
    <property type="match status" value="1"/>
</dbReference>
<keyword evidence="4" id="KW-1185">Reference proteome</keyword>
<feature type="transmembrane region" description="Helical" evidence="2">
    <location>
        <begin position="957"/>
        <end position="979"/>
    </location>
</feature>
<feature type="transmembrane region" description="Helical" evidence="2">
    <location>
        <begin position="464"/>
        <end position="482"/>
    </location>
</feature>
<sequence>MNIAEIFIRRPVMTTLVMFGILLFGIFSYRLLPVSNLPNVDFPTVQVSASLPGANPETMASAVATPLEKQFSTIAGLDSMSSSSSLGSTQITLQFDLSRDIDAAAQDVQAAIAKATRSLPQDMPNPPSYSKVNPADQPIVYLVLYSPTLPLSKVDDYAETIIAQRLSTVNGVAQVQVYGAQKYAVRIQLDPEAMAARGIGIDEVSNAIKQNNANLPTGNLSGEHKNYTVQTNGQLMNADAYRSLIVTYRNGSPVYLNEIGQVIDSVENNKTASWFNNEARSITLAIQRQPGTNTVAVADEIKKLLPTFREQLPASVQLELLYDRSESIRASVDDVEFTLFLAICLVVLVIFIFLRNFSATIIPSLAVPMSLVATFALMYVLGYSLDNLSLMALTLSVGFVVDDAIVVLENIVRRMEMGEKRMQAALNGTKEIGFTIISMTISLVAVFIPILFMGGIIGRLFREFAVTISAAILVSGLISLSLTPMLCSRFLRPPHTDKPNRLYKISEQFFDGMLGIYSWSLQRVIRFRKTTMIVSLAIFIATGFLFNTVNKGFIPSEDTGQLSANTEAAQDISFDDMVRHQQALANIVRKSPYVEAFSSSVGGGASSTTNSGRIFMRLKPRSERPSVDEVIQDLRKKLSRITGIQAFLQNPPPIRIGGQSSKSLYQLTLQSIDTDLLYQNVPDLLAKLQDIPELQDVTSDWQLKNLQVKVEIDREQAATQGISIEQIQNTLRSAYSSAEVSSIYAPNDEYSVILELEPQYQRNPEELSLLYVHSANNQLVPLESIAKITQGVGPLTVNHTGQLPSVTISFNLKPGVSLNKGLEIVQNTAKEVLPASIITNFQGNAQVFASSFQGMGWLLVVAILVIYIVLGILYEDFIHPLTILSGLPSAGFGALLTLMLFQVDLDIYAFVGIILLVGIVKKNGIMMVDFAIESQKIEGKKPVEAIYEACLVRFRPIMMTTMAALMGTLPIALGFGAGGEARRSLGLAVVGGLLFSQLLTLYITPVFYIYMEKMRSRFSDRQPQPPQIASIPEKEPINK</sequence>
<feature type="transmembrane region" description="Helical" evidence="2">
    <location>
        <begin position="337"/>
        <end position="354"/>
    </location>
</feature>
<dbReference type="Proteomes" id="UP001576784">
    <property type="component" value="Unassembled WGS sequence"/>
</dbReference>
<dbReference type="Gene3D" id="3.30.70.1320">
    <property type="entry name" value="Multidrug efflux transporter AcrB pore domain like"/>
    <property type="match status" value="1"/>
</dbReference>
<dbReference type="Gene3D" id="3.30.70.1440">
    <property type="entry name" value="Multidrug efflux transporter AcrB pore domain"/>
    <property type="match status" value="1"/>
</dbReference>
<dbReference type="PANTHER" id="PTHR32063">
    <property type="match status" value="1"/>
</dbReference>
<organism evidence="3 4">
    <name type="scientific">Floridaenema flaviceps BLCC-F50</name>
    <dbReference type="NCBI Taxonomy" id="3153642"/>
    <lineage>
        <taxon>Bacteria</taxon>
        <taxon>Bacillati</taxon>
        <taxon>Cyanobacteriota</taxon>
        <taxon>Cyanophyceae</taxon>
        <taxon>Oscillatoriophycideae</taxon>
        <taxon>Aerosakkonematales</taxon>
        <taxon>Aerosakkonemataceae</taxon>
        <taxon>Floridanema</taxon>
        <taxon>Floridanema flaviceps</taxon>
    </lineage>
</organism>
<feature type="transmembrane region" description="Helical" evidence="2">
    <location>
        <begin position="388"/>
        <end position="412"/>
    </location>
</feature>
<dbReference type="PRINTS" id="PR00702">
    <property type="entry name" value="ACRIFLAVINRP"/>
</dbReference>
<dbReference type="SUPFAM" id="SSF82714">
    <property type="entry name" value="Multidrug efflux transporter AcrB TolC docking domain, DN and DC subdomains"/>
    <property type="match status" value="2"/>
</dbReference>
<comment type="caution">
    <text evidence="3">The sequence shown here is derived from an EMBL/GenBank/DDBJ whole genome shotgun (WGS) entry which is preliminary data.</text>
</comment>
<evidence type="ECO:0000256" key="1">
    <source>
        <dbReference type="SAM" id="MobiDB-lite"/>
    </source>
</evidence>
<dbReference type="InterPro" id="IPR001036">
    <property type="entry name" value="Acrflvin-R"/>
</dbReference>
<accession>A0ABV4XJN8</accession>
<evidence type="ECO:0000313" key="4">
    <source>
        <dbReference type="Proteomes" id="UP001576784"/>
    </source>
</evidence>
<dbReference type="PANTHER" id="PTHR32063:SF21">
    <property type="entry name" value="MULTIDRUG RESISTANCE PROTEIN MDTB"/>
    <property type="match status" value="1"/>
</dbReference>
<protein>
    <submittedName>
        <fullName evidence="3">Efflux RND transporter permease subunit</fullName>
    </submittedName>
</protein>
<proteinExistence type="predicted"/>
<keyword evidence="2" id="KW-0812">Transmembrane</keyword>
<feature type="transmembrane region" description="Helical" evidence="2">
    <location>
        <begin position="854"/>
        <end position="874"/>
    </location>
</feature>
<dbReference type="Gene3D" id="3.30.2090.10">
    <property type="entry name" value="Multidrug efflux transporter AcrB TolC docking domain, DN and DC subdomains"/>
    <property type="match status" value="2"/>
</dbReference>
<feature type="region of interest" description="Disordered" evidence="1">
    <location>
        <begin position="1020"/>
        <end position="1039"/>
    </location>
</feature>
<dbReference type="SUPFAM" id="SSF82866">
    <property type="entry name" value="Multidrug efflux transporter AcrB transmembrane domain"/>
    <property type="match status" value="2"/>
</dbReference>
<name>A0ABV4XJN8_9CYAN</name>
<gene>
    <name evidence="3" type="ORF">ACE1CI_02385</name>
</gene>
<evidence type="ECO:0000313" key="3">
    <source>
        <dbReference type="EMBL" id="MFB2891770.1"/>
    </source>
</evidence>
<feature type="transmembrane region" description="Helical" evidence="2">
    <location>
        <begin position="985"/>
        <end position="1011"/>
    </location>
</feature>
<feature type="transmembrane region" description="Helical" evidence="2">
    <location>
        <begin position="530"/>
        <end position="549"/>
    </location>
</feature>
<feature type="transmembrane region" description="Helical" evidence="2">
    <location>
        <begin position="12"/>
        <end position="32"/>
    </location>
</feature>
<keyword evidence="2" id="KW-0472">Membrane</keyword>
<dbReference type="RefSeq" id="WP_413261447.1">
    <property type="nucleotide sequence ID" value="NZ_JBHFNR010000017.1"/>
</dbReference>